<gene>
    <name evidence="1" type="ORF">S06H3_41968</name>
</gene>
<evidence type="ECO:0000313" key="1">
    <source>
        <dbReference type="EMBL" id="GAI34959.1"/>
    </source>
</evidence>
<protein>
    <submittedName>
        <fullName evidence="1">Uncharacterized protein</fullName>
    </submittedName>
</protein>
<accession>X1PVM1</accession>
<dbReference type="AlphaFoldDB" id="X1PVM1"/>
<dbReference type="EMBL" id="BARV01025910">
    <property type="protein sequence ID" value="GAI34959.1"/>
    <property type="molecule type" value="Genomic_DNA"/>
</dbReference>
<feature type="non-terminal residue" evidence="1">
    <location>
        <position position="62"/>
    </location>
</feature>
<organism evidence="1">
    <name type="scientific">marine sediment metagenome</name>
    <dbReference type="NCBI Taxonomy" id="412755"/>
    <lineage>
        <taxon>unclassified sequences</taxon>
        <taxon>metagenomes</taxon>
        <taxon>ecological metagenomes</taxon>
    </lineage>
</organism>
<comment type="caution">
    <text evidence="1">The sequence shown here is derived from an EMBL/GenBank/DDBJ whole genome shotgun (WGS) entry which is preliminary data.</text>
</comment>
<name>X1PVM1_9ZZZZ</name>
<reference evidence="1" key="1">
    <citation type="journal article" date="2014" name="Front. Microbiol.">
        <title>High frequency of phylogenetically diverse reductive dehalogenase-homologous genes in deep subseafloor sedimentary metagenomes.</title>
        <authorList>
            <person name="Kawai M."/>
            <person name="Futagami T."/>
            <person name="Toyoda A."/>
            <person name="Takaki Y."/>
            <person name="Nishi S."/>
            <person name="Hori S."/>
            <person name="Arai W."/>
            <person name="Tsubouchi T."/>
            <person name="Morono Y."/>
            <person name="Uchiyama I."/>
            <person name="Ito T."/>
            <person name="Fujiyama A."/>
            <person name="Inagaki F."/>
            <person name="Takami H."/>
        </authorList>
    </citation>
    <scope>NUCLEOTIDE SEQUENCE</scope>
    <source>
        <strain evidence="1">Expedition CK06-06</strain>
    </source>
</reference>
<proteinExistence type="predicted"/>
<sequence length="62" mass="7321">MQGNPVLEREEELSLRITPEQYKEHEQHLLSIQDVLPVIPGNYKMFFLIKNKTAKDFTSFQT</sequence>